<gene>
    <name evidence="1" type="ORF">GL279_14260</name>
</gene>
<proteinExistence type="predicted"/>
<sequence length="176" mass="19186">MRLADIADQIAPHLNRDAAWLHGTLRNPTMKAHLGGTPGPTAKSPTEYDHADMVRAFVLLVAQLSDVNGADLAKVAAALEVRRAALQDAPGGLVPRALDEMIASIRAGSRNWHLAVRYVLNVEGQREMIIELSRFDMVVQGRRAANAERFTRGDVTLSYQFLPLGDLLSPLLAQEA</sequence>
<evidence type="ECO:0000313" key="2">
    <source>
        <dbReference type="Proteomes" id="UP000442533"/>
    </source>
</evidence>
<protein>
    <submittedName>
        <fullName evidence="1">Uncharacterized protein</fullName>
    </submittedName>
</protein>
<dbReference type="RefSeq" id="WP_155065307.1">
    <property type="nucleotide sequence ID" value="NZ_WMIF01000021.1"/>
</dbReference>
<comment type="caution">
    <text evidence="1">The sequence shown here is derived from an EMBL/GenBank/DDBJ whole genome shotgun (WGS) entry which is preliminary data.</text>
</comment>
<organism evidence="1 2">
    <name type="scientific">Paracoccus limosus</name>
    <dbReference type="NCBI Taxonomy" id="913252"/>
    <lineage>
        <taxon>Bacteria</taxon>
        <taxon>Pseudomonadati</taxon>
        <taxon>Pseudomonadota</taxon>
        <taxon>Alphaproteobacteria</taxon>
        <taxon>Rhodobacterales</taxon>
        <taxon>Paracoccaceae</taxon>
        <taxon>Paracoccus</taxon>
    </lineage>
</organism>
<evidence type="ECO:0000313" key="1">
    <source>
        <dbReference type="EMBL" id="MTH35766.1"/>
    </source>
</evidence>
<name>A0A844H4H3_9RHOB</name>
<dbReference type="EMBL" id="WMIF01000021">
    <property type="protein sequence ID" value="MTH35766.1"/>
    <property type="molecule type" value="Genomic_DNA"/>
</dbReference>
<dbReference type="Proteomes" id="UP000442533">
    <property type="component" value="Unassembled WGS sequence"/>
</dbReference>
<accession>A0A844H4H3</accession>
<keyword evidence="2" id="KW-1185">Reference proteome</keyword>
<reference evidence="1 2" key="1">
    <citation type="submission" date="2019-11" db="EMBL/GenBank/DDBJ databases">
        <authorList>
            <person name="Dong K."/>
        </authorList>
    </citation>
    <scope>NUCLEOTIDE SEQUENCE [LARGE SCALE GENOMIC DNA]</scope>
    <source>
        <strain evidence="1 2">JCM 17370</strain>
    </source>
</reference>
<dbReference type="AlphaFoldDB" id="A0A844H4H3"/>